<keyword evidence="3 4" id="KW-0687">Ribonucleoprotein</keyword>
<protein>
    <recommendedName>
        <fullName evidence="4">Large ribosomal subunit protein uL23</fullName>
    </recommendedName>
</protein>
<dbReference type="eggNOG" id="COG0089">
    <property type="taxonomic scope" value="Bacteria"/>
</dbReference>
<gene>
    <name evidence="4 6" type="primary">rplW</name>
    <name evidence="5" type="ORF">HQ47_10805</name>
    <name evidence="7" type="ORF">NCTC11632_00608</name>
    <name evidence="6" type="ORF">NCTC13100_00197</name>
</gene>
<dbReference type="Proteomes" id="UP000030103">
    <property type="component" value="Unassembled WGS sequence"/>
</dbReference>
<evidence type="ECO:0000256" key="2">
    <source>
        <dbReference type="ARBA" id="ARBA00022980"/>
    </source>
</evidence>
<evidence type="ECO:0000256" key="1">
    <source>
        <dbReference type="ARBA" id="ARBA00006700"/>
    </source>
</evidence>
<name>A0A0A2G606_9PORP</name>
<dbReference type="Gene3D" id="3.30.70.330">
    <property type="match status" value="1"/>
</dbReference>
<reference evidence="9 10" key="2">
    <citation type="submission" date="2018-06" db="EMBL/GenBank/DDBJ databases">
        <authorList>
            <consortium name="Pathogen Informatics"/>
            <person name="Doyle S."/>
        </authorList>
    </citation>
    <scope>NUCLEOTIDE SEQUENCE [LARGE SCALE GENOMIC DNA]</scope>
    <source>
        <strain evidence="7 9">NCTC11632</strain>
        <strain evidence="6 10">NCTC13100</strain>
    </source>
</reference>
<dbReference type="InterPro" id="IPR012677">
    <property type="entry name" value="Nucleotide-bd_a/b_plait_sf"/>
</dbReference>
<dbReference type="GO" id="GO:0006412">
    <property type="term" value="P:translation"/>
    <property type="evidence" value="ECO:0007669"/>
    <property type="project" value="UniProtKB-UniRule"/>
</dbReference>
<dbReference type="InterPro" id="IPR012678">
    <property type="entry name" value="Ribosomal_uL23/eL15/eS24_sf"/>
</dbReference>
<dbReference type="GO" id="GO:0005840">
    <property type="term" value="C:ribosome"/>
    <property type="evidence" value="ECO:0007669"/>
    <property type="project" value="UniProtKB-KW"/>
</dbReference>
<evidence type="ECO:0000313" key="7">
    <source>
        <dbReference type="EMBL" id="SUB88537.1"/>
    </source>
</evidence>
<proteinExistence type="inferred from homology"/>
<accession>A0A0A2G606</accession>
<keyword evidence="2 4" id="KW-0689">Ribosomal protein</keyword>
<comment type="subunit">
    <text evidence="4">Part of the 50S ribosomal subunit. Contacts protein L29, and trigger factor when it is bound to the ribosome.</text>
</comment>
<comment type="similarity">
    <text evidence="1 4">Belongs to the universal ribosomal protein uL23 family.</text>
</comment>
<keyword evidence="4" id="KW-0694">RNA-binding</keyword>
<organism evidence="5 8">
    <name type="scientific">Porphyromonas macacae</name>
    <dbReference type="NCBI Taxonomy" id="28115"/>
    <lineage>
        <taxon>Bacteria</taxon>
        <taxon>Pseudomonadati</taxon>
        <taxon>Bacteroidota</taxon>
        <taxon>Bacteroidia</taxon>
        <taxon>Bacteroidales</taxon>
        <taxon>Porphyromonadaceae</taxon>
        <taxon>Porphyromonas</taxon>
    </lineage>
</organism>
<dbReference type="NCBIfam" id="NF004363">
    <property type="entry name" value="PRK05738.2-4"/>
    <property type="match status" value="1"/>
</dbReference>
<dbReference type="PANTHER" id="PTHR11620">
    <property type="entry name" value="60S RIBOSOMAL PROTEIN L23A"/>
    <property type="match status" value="1"/>
</dbReference>
<dbReference type="RefSeq" id="WP_018359655.1">
    <property type="nucleotide sequence ID" value="NZ_JASBZX010000018.1"/>
</dbReference>
<reference evidence="5 8" key="1">
    <citation type="submission" date="2014-09" db="EMBL/GenBank/DDBJ databases">
        <title>Draft Genome Sequence of Porphyromonas macacae COT-192_OH2859.</title>
        <authorList>
            <person name="Wallis C."/>
            <person name="Deusch O."/>
            <person name="O'Flynn C."/>
            <person name="Davis I."/>
            <person name="Horsfall A."/>
            <person name="Kirkwood N."/>
            <person name="Harris S."/>
            <person name="Eisen J.A."/>
            <person name="Coil D.A."/>
            <person name="Darling A.E."/>
            <person name="Jospin G."/>
            <person name="Alexiev A."/>
        </authorList>
    </citation>
    <scope>NUCLEOTIDE SEQUENCE [LARGE SCALE GENOMIC DNA]</scope>
    <source>
        <strain evidence="8">COT-192 OH2859</strain>
        <strain evidence="5">COT-192_OH2859</strain>
    </source>
</reference>
<dbReference type="SUPFAM" id="SSF54189">
    <property type="entry name" value="Ribosomal proteins S24e, L23 and L15e"/>
    <property type="match status" value="1"/>
</dbReference>
<evidence type="ECO:0000313" key="9">
    <source>
        <dbReference type="Proteomes" id="UP000254156"/>
    </source>
</evidence>
<sequence>MSSIIIKPIISEKMTAITEGMPERCAFRVSTKANKIEIKKAVEAMYNVKVAQVNTMKYEGKRKDRYTKAGMIHGRSAAFKKAVVTLMPGEQIDFFSNI</sequence>
<dbReference type="GO" id="GO:0003735">
    <property type="term" value="F:structural constituent of ribosome"/>
    <property type="evidence" value="ECO:0007669"/>
    <property type="project" value="InterPro"/>
</dbReference>
<evidence type="ECO:0000256" key="3">
    <source>
        <dbReference type="ARBA" id="ARBA00023274"/>
    </source>
</evidence>
<keyword evidence="8" id="KW-1185">Reference proteome</keyword>
<dbReference type="Proteomes" id="UP000254263">
    <property type="component" value="Unassembled WGS sequence"/>
</dbReference>
<dbReference type="InterPro" id="IPR013025">
    <property type="entry name" value="Ribosomal_uL23-like"/>
</dbReference>
<dbReference type="OrthoDB" id="9797862at2"/>
<evidence type="ECO:0000313" key="8">
    <source>
        <dbReference type="Proteomes" id="UP000030103"/>
    </source>
</evidence>
<dbReference type="EMBL" id="UGTF01000002">
    <property type="protein sequence ID" value="SUB88537.1"/>
    <property type="molecule type" value="Genomic_DNA"/>
</dbReference>
<dbReference type="EMBL" id="JRFA01000031">
    <property type="protein sequence ID" value="KGN72414.1"/>
    <property type="molecule type" value="Genomic_DNA"/>
</dbReference>
<dbReference type="HAMAP" id="MF_01369_B">
    <property type="entry name" value="Ribosomal_uL23_B"/>
    <property type="match status" value="1"/>
</dbReference>
<dbReference type="Proteomes" id="UP000254156">
    <property type="component" value="Unassembled WGS sequence"/>
</dbReference>
<comment type="function">
    <text evidence="4">One of the early assembly proteins it binds 23S rRNA. One of the proteins that surrounds the polypeptide exit tunnel on the outside of the ribosome. Forms the main docking site for trigger factor binding to the ribosome.</text>
</comment>
<dbReference type="GO" id="GO:0019843">
    <property type="term" value="F:rRNA binding"/>
    <property type="evidence" value="ECO:0007669"/>
    <property type="project" value="UniProtKB-UniRule"/>
</dbReference>
<evidence type="ECO:0000256" key="4">
    <source>
        <dbReference type="HAMAP-Rule" id="MF_01369"/>
    </source>
</evidence>
<evidence type="ECO:0000313" key="6">
    <source>
        <dbReference type="EMBL" id="SUB77083.1"/>
    </source>
</evidence>
<dbReference type="EMBL" id="UGTI01000001">
    <property type="protein sequence ID" value="SUB77083.1"/>
    <property type="molecule type" value="Genomic_DNA"/>
</dbReference>
<evidence type="ECO:0000313" key="10">
    <source>
        <dbReference type="Proteomes" id="UP000254263"/>
    </source>
</evidence>
<dbReference type="Pfam" id="PF00276">
    <property type="entry name" value="Ribosomal_L23"/>
    <property type="match status" value="1"/>
</dbReference>
<dbReference type="GO" id="GO:1990904">
    <property type="term" value="C:ribonucleoprotein complex"/>
    <property type="evidence" value="ECO:0007669"/>
    <property type="project" value="UniProtKB-KW"/>
</dbReference>
<dbReference type="AlphaFoldDB" id="A0A0A2G606"/>
<evidence type="ECO:0000313" key="5">
    <source>
        <dbReference type="EMBL" id="KGN72414.1"/>
    </source>
</evidence>
<dbReference type="STRING" id="28115.HQ47_10805"/>
<keyword evidence="4" id="KW-0699">rRNA-binding</keyword>